<evidence type="ECO:0000256" key="2">
    <source>
        <dbReference type="ARBA" id="ARBA00007935"/>
    </source>
</evidence>
<evidence type="ECO:0000256" key="4">
    <source>
        <dbReference type="ARBA" id="ARBA00022475"/>
    </source>
</evidence>
<feature type="transmembrane region" description="Helical" evidence="8">
    <location>
        <begin position="12"/>
        <end position="35"/>
    </location>
</feature>
<keyword evidence="4" id="KW-1003">Cell membrane</keyword>
<feature type="transmembrane region" description="Helical" evidence="8">
    <location>
        <begin position="287"/>
        <end position="304"/>
    </location>
</feature>
<feature type="transmembrane region" description="Helical" evidence="8">
    <location>
        <begin position="97"/>
        <end position="116"/>
    </location>
</feature>
<dbReference type="Pfam" id="PF01032">
    <property type="entry name" value="FecCD"/>
    <property type="match status" value="1"/>
</dbReference>
<evidence type="ECO:0000256" key="3">
    <source>
        <dbReference type="ARBA" id="ARBA00022448"/>
    </source>
</evidence>
<dbReference type="GO" id="GO:0033214">
    <property type="term" value="P:siderophore-iron import into cell"/>
    <property type="evidence" value="ECO:0007669"/>
    <property type="project" value="TreeGrafter"/>
</dbReference>
<feature type="transmembrane region" description="Helical" evidence="8">
    <location>
        <begin position="67"/>
        <end position="85"/>
    </location>
</feature>
<evidence type="ECO:0000256" key="5">
    <source>
        <dbReference type="ARBA" id="ARBA00022692"/>
    </source>
</evidence>
<feature type="transmembrane region" description="Helical" evidence="8">
    <location>
        <begin position="160"/>
        <end position="179"/>
    </location>
</feature>
<keyword evidence="10" id="KW-1185">Reference proteome</keyword>
<name>A0A7K1FKP5_9ACTN</name>
<feature type="transmembrane region" description="Helical" evidence="8">
    <location>
        <begin position="248"/>
        <end position="275"/>
    </location>
</feature>
<gene>
    <name evidence="9" type="ORF">GIS00_12265</name>
</gene>
<evidence type="ECO:0000256" key="1">
    <source>
        <dbReference type="ARBA" id="ARBA00004651"/>
    </source>
</evidence>
<dbReference type="CDD" id="cd06550">
    <property type="entry name" value="TM_ABC_iron-siderophores_like"/>
    <property type="match status" value="1"/>
</dbReference>
<evidence type="ECO:0000256" key="7">
    <source>
        <dbReference type="ARBA" id="ARBA00023136"/>
    </source>
</evidence>
<keyword evidence="3" id="KW-0813">Transport</keyword>
<keyword evidence="5 8" id="KW-0812">Transmembrane</keyword>
<keyword evidence="7 8" id="KW-0472">Membrane</keyword>
<dbReference type="GO" id="GO:0005886">
    <property type="term" value="C:plasma membrane"/>
    <property type="evidence" value="ECO:0007669"/>
    <property type="project" value="UniProtKB-SubCell"/>
</dbReference>
<keyword evidence="6 8" id="KW-1133">Transmembrane helix</keyword>
<proteinExistence type="inferred from homology"/>
<evidence type="ECO:0000256" key="6">
    <source>
        <dbReference type="ARBA" id="ARBA00022989"/>
    </source>
</evidence>
<reference evidence="9 10" key="1">
    <citation type="submission" date="2019-11" db="EMBL/GenBank/DDBJ databases">
        <authorList>
            <person name="Jiang L.-Q."/>
        </authorList>
    </citation>
    <scope>NUCLEOTIDE SEQUENCE [LARGE SCALE GENOMIC DNA]</scope>
    <source>
        <strain evidence="9 10">YIM 132087</strain>
    </source>
</reference>
<dbReference type="PANTHER" id="PTHR30472">
    <property type="entry name" value="FERRIC ENTEROBACTIN TRANSPORT SYSTEM PERMEASE PROTEIN"/>
    <property type="match status" value="1"/>
</dbReference>
<dbReference type="SUPFAM" id="SSF81345">
    <property type="entry name" value="ABC transporter involved in vitamin B12 uptake, BtuC"/>
    <property type="match status" value="1"/>
</dbReference>
<feature type="transmembrane region" description="Helical" evidence="8">
    <location>
        <begin position="205"/>
        <end position="228"/>
    </location>
</feature>
<evidence type="ECO:0000313" key="9">
    <source>
        <dbReference type="EMBL" id="MTD14715.1"/>
    </source>
</evidence>
<dbReference type="GO" id="GO:0022857">
    <property type="term" value="F:transmembrane transporter activity"/>
    <property type="evidence" value="ECO:0007669"/>
    <property type="project" value="InterPro"/>
</dbReference>
<dbReference type="Gene3D" id="1.10.3470.10">
    <property type="entry name" value="ABC transporter involved in vitamin B12 uptake, BtuC"/>
    <property type="match status" value="1"/>
</dbReference>
<evidence type="ECO:0000256" key="8">
    <source>
        <dbReference type="SAM" id="Phobius"/>
    </source>
</evidence>
<comment type="caution">
    <text evidence="9">The sequence shown here is derived from an EMBL/GenBank/DDBJ whole genome shotgun (WGS) entry which is preliminary data.</text>
</comment>
<comment type="subcellular location">
    <subcellularLocation>
        <location evidence="1">Cell membrane</location>
        <topology evidence="1">Multi-pass membrane protein</topology>
    </subcellularLocation>
</comment>
<accession>A0A7K1FKP5</accession>
<organism evidence="9 10">
    <name type="scientific">Nakamurella alba</name>
    <dbReference type="NCBI Taxonomy" id="2665158"/>
    <lineage>
        <taxon>Bacteria</taxon>
        <taxon>Bacillati</taxon>
        <taxon>Actinomycetota</taxon>
        <taxon>Actinomycetes</taxon>
        <taxon>Nakamurellales</taxon>
        <taxon>Nakamurellaceae</taxon>
        <taxon>Nakamurella</taxon>
    </lineage>
</organism>
<dbReference type="PANTHER" id="PTHR30472:SF24">
    <property type="entry name" value="FERRIC ENTEROBACTIN TRANSPORT SYSTEM PERMEASE PROTEIN FEPG"/>
    <property type="match status" value="1"/>
</dbReference>
<sequence length="343" mass="34756">MGPVGLAWRPAVLLWTLAGLVAAIAVGAVGIAVGASSLTPWDVLRTLVGAGTERQELVVLDWRMPRALGGLAAGAALGVAGALTQTFARNPLATPDIIGVTSGASAGAVLAIAATGGTYEVSVAVNTLGIPGAALLGGVVAAAVVYGLSWRSGIDSYRLVLVGLGVTAICTALTSYLMVRAQISDANQAAAWLVGSLGPMTWDRLLPLLIACAVLLPVSVLLSAGLAIGQFGDDAARGLGLPLELHRLATLVVAVLLAVAAVAAAGPIAFVAFVVPQVARRLTRVDRPPLVLSGLLGGVLVMLSDLLGRTVVDWEIPVGLVTTLVGAPYLILLLLRHRREANA</sequence>
<comment type="similarity">
    <text evidence="2">Belongs to the binding-protein-dependent transport system permease family. FecCD subfamily.</text>
</comment>
<protein>
    <submittedName>
        <fullName evidence="9">Iron chelate uptake ABC transporter family permease subunit</fullName>
    </submittedName>
</protein>
<dbReference type="Proteomes" id="UP000460221">
    <property type="component" value="Unassembled WGS sequence"/>
</dbReference>
<feature type="transmembrane region" description="Helical" evidence="8">
    <location>
        <begin position="128"/>
        <end position="148"/>
    </location>
</feature>
<dbReference type="EMBL" id="WLYK01000005">
    <property type="protein sequence ID" value="MTD14715.1"/>
    <property type="molecule type" value="Genomic_DNA"/>
</dbReference>
<evidence type="ECO:0000313" key="10">
    <source>
        <dbReference type="Proteomes" id="UP000460221"/>
    </source>
</evidence>
<dbReference type="InterPro" id="IPR037294">
    <property type="entry name" value="ABC_BtuC-like"/>
</dbReference>
<dbReference type="InterPro" id="IPR000522">
    <property type="entry name" value="ABC_transptr_permease_BtuC"/>
</dbReference>
<feature type="transmembrane region" description="Helical" evidence="8">
    <location>
        <begin position="316"/>
        <end position="335"/>
    </location>
</feature>
<dbReference type="AlphaFoldDB" id="A0A7K1FKP5"/>